<reference evidence="1 2" key="1">
    <citation type="journal article" date="2021" name="bioRxiv">
        <title>The Gossypium anomalum genome as a resource for cotton improvement and evolutionary analysis of hybrid incompatibility.</title>
        <authorList>
            <person name="Grover C.E."/>
            <person name="Yuan D."/>
            <person name="Arick M.A."/>
            <person name="Miller E.R."/>
            <person name="Hu G."/>
            <person name="Peterson D.G."/>
            <person name="Wendel J.F."/>
            <person name="Udall J.A."/>
        </authorList>
    </citation>
    <scope>NUCLEOTIDE SEQUENCE [LARGE SCALE GENOMIC DNA]</scope>
    <source>
        <strain evidence="1">JFW-Udall</strain>
        <tissue evidence="1">Leaf</tissue>
    </source>
</reference>
<protein>
    <recommendedName>
        <fullName evidence="3">RNase H type-1 domain-containing protein</fullName>
    </recommendedName>
</protein>
<keyword evidence="2" id="KW-1185">Reference proteome</keyword>
<evidence type="ECO:0000313" key="1">
    <source>
        <dbReference type="EMBL" id="KAG8497758.1"/>
    </source>
</evidence>
<sequence length="74" mass="8856">MLDVELWDIFDELKVILDRDFERENPSALCRCRTWRLQHTPQKENKIADGLIKMARERRTGLRLIEDSSWEGLV</sequence>
<name>A0A8J5ZA54_9ROSI</name>
<proteinExistence type="predicted"/>
<comment type="caution">
    <text evidence="1">The sequence shown here is derived from an EMBL/GenBank/DDBJ whole genome shotgun (WGS) entry which is preliminary data.</text>
</comment>
<dbReference type="Proteomes" id="UP000701853">
    <property type="component" value="Chromosome 3"/>
</dbReference>
<gene>
    <name evidence="1" type="ORF">CXB51_006923</name>
</gene>
<dbReference type="OrthoDB" id="10497496at2759"/>
<dbReference type="AlphaFoldDB" id="A0A8J5ZA54"/>
<accession>A0A8J5ZA54</accession>
<dbReference type="EMBL" id="JAHUZN010000003">
    <property type="protein sequence ID" value="KAG8497758.1"/>
    <property type="molecule type" value="Genomic_DNA"/>
</dbReference>
<organism evidence="1 2">
    <name type="scientific">Gossypium anomalum</name>
    <dbReference type="NCBI Taxonomy" id="47600"/>
    <lineage>
        <taxon>Eukaryota</taxon>
        <taxon>Viridiplantae</taxon>
        <taxon>Streptophyta</taxon>
        <taxon>Embryophyta</taxon>
        <taxon>Tracheophyta</taxon>
        <taxon>Spermatophyta</taxon>
        <taxon>Magnoliopsida</taxon>
        <taxon>eudicotyledons</taxon>
        <taxon>Gunneridae</taxon>
        <taxon>Pentapetalae</taxon>
        <taxon>rosids</taxon>
        <taxon>malvids</taxon>
        <taxon>Malvales</taxon>
        <taxon>Malvaceae</taxon>
        <taxon>Malvoideae</taxon>
        <taxon>Gossypium</taxon>
    </lineage>
</organism>
<evidence type="ECO:0000313" key="2">
    <source>
        <dbReference type="Proteomes" id="UP000701853"/>
    </source>
</evidence>
<evidence type="ECO:0008006" key="3">
    <source>
        <dbReference type="Google" id="ProtNLM"/>
    </source>
</evidence>